<proteinExistence type="predicted"/>
<dbReference type="Pfam" id="PF13977">
    <property type="entry name" value="TetR_C_6"/>
    <property type="match status" value="1"/>
</dbReference>
<protein>
    <submittedName>
        <fullName evidence="7">Transcriptional regulator, TetR family</fullName>
    </submittedName>
</protein>
<dbReference type="PANTHER" id="PTHR43479">
    <property type="entry name" value="ACREF/ENVCD OPERON REPRESSOR-RELATED"/>
    <property type="match status" value="1"/>
</dbReference>
<dbReference type="InterPro" id="IPR036271">
    <property type="entry name" value="Tet_transcr_reg_TetR-rel_C_sf"/>
</dbReference>
<dbReference type="InterPro" id="IPR009057">
    <property type="entry name" value="Homeodomain-like_sf"/>
</dbReference>
<evidence type="ECO:0000256" key="5">
    <source>
        <dbReference type="PROSITE-ProRule" id="PRU00335"/>
    </source>
</evidence>
<dbReference type="InterPro" id="IPR001647">
    <property type="entry name" value="HTH_TetR"/>
</dbReference>
<keyword evidence="1" id="KW-0678">Repressor</keyword>
<dbReference type="Gene3D" id="1.10.357.10">
    <property type="entry name" value="Tetracycline Repressor, domain 2"/>
    <property type="match status" value="1"/>
</dbReference>
<sequence length="193" mass="22351">MSGYEERDRETGNRQKILEVATRLVMEKGVKGTSLADIAREAGISKGTLFYHFPTKDELVYELTVQHFDRLIQGFLQRMNDIKGEKMEKVIYDGLNLILQAKERGKLNLYLLQEAFMGNDELKEKFKETYRHYRRIMQGFLQDLMGREGETDEVRALMLVALIDGLIIQWLIEPEEVDVAEIARMIADDLAGF</sequence>
<dbReference type="RefSeq" id="WP_073092649.1">
    <property type="nucleotide sequence ID" value="NZ_FQWY01000029.1"/>
</dbReference>
<dbReference type="OrthoDB" id="6430772at2"/>
<evidence type="ECO:0000256" key="3">
    <source>
        <dbReference type="ARBA" id="ARBA00023125"/>
    </source>
</evidence>
<gene>
    <name evidence="7" type="ORF">SAMN02745221_01638</name>
</gene>
<accession>A0A1M5Q2H7</accession>
<dbReference type="EMBL" id="FQWY01000029">
    <property type="protein sequence ID" value="SHH08172.1"/>
    <property type="molecule type" value="Genomic_DNA"/>
</dbReference>
<dbReference type="PRINTS" id="PR00455">
    <property type="entry name" value="HTHTETR"/>
</dbReference>
<dbReference type="STRING" id="1123382.SAMN02745221_01638"/>
<evidence type="ECO:0000256" key="1">
    <source>
        <dbReference type="ARBA" id="ARBA00022491"/>
    </source>
</evidence>
<reference evidence="8" key="1">
    <citation type="submission" date="2016-11" db="EMBL/GenBank/DDBJ databases">
        <authorList>
            <person name="Varghese N."/>
            <person name="Submissions S."/>
        </authorList>
    </citation>
    <scope>NUCLEOTIDE SEQUENCE [LARGE SCALE GENOMIC DNA]</scope>
    <source>
        <strain evidence="8">DSM 11003</strain>
    </source>
</reference>
<feature type="domain" description="HTH tetR-type" evidence="6">
    <location>
        <begin position="11"/>
        <end position="71"/>
    </location>
</feature>
<organism evidence="7 8">
    <name type="scientific">Thermosyntropha lipolytica DSM 11003</name>
    <dbReference type="NCBI Taxonomy" id="1123382"/>
    <lineage>
        <taxon>Bacteria</taxon>
        <taxon>Bacillati</taxon>
        <taxon>Bacillota</taxon>
        <taxon>Clostridia</taxon>
        <taxon>Eubacteriales</taxon>
        <taxon>Syntrophomonadaceae</taxon>
        <taxon>Thermosyntropha</taxon>
    </lineage>
</organism>
<evidence type="ECO:0000313" key="7">
    <source>
        <dbReference type="EMBL" id="SHH08172.1"/>
    </source>
</evidence>
<dbReference type="InterPro" id="IPR050624">
    <property type="entry name" value="HTH-type_Tx_Regulator"/>
</dbReference>
<dbReference type="SUPFAM" id="SSF48498">
    <property type="entry name" value="Tetracyclin repressor-like, C-terminal domain"/>
    <property type="match status" value="1"/>
</dbReference>
<dbReference type="SUPFAM" id="SSF46689">
    <property type="entry name" value="Homeodomain-like"/>
    <property type="match status" value="1"/>
</dbReference>
<dbReference type="InterPro" id="IPR023772">
    <property type="entry name" value="DNA-bd_HTH_TetR-type_CS"/>
</dbReference>
<name>A0A1M5Q2H7_9FIRM</name>
<dbReference type="PROSITE" id="PS01081">
    <property type="entry name" value="HTH_TETR_1"/>
    <property type="match status" value="1"/>
</dbReference>
<keyword evidence="4" id="KW-0804">Transcription</keyword>
<keyword evidence="8" id="KW-1185">Reference proteome</keyword>
<feature type="DNA-binding region" description="H-T-H motif" evidence="5">
    <location>
        <begin position="34"/>
        <end position="53"/>
    </location>
</feature>
<keyword evidence="3 5" id="KW-0238">DNA-binding</keyword>
<dbReference type="Proteomes" id="UP000242329">
    <property type="component" value="Unassembled WGS sequence"/>
</dbReference>
<dbReference type="GO" id="GO:0003677">
    <property type="term" value="F:DNA binding"/>
    <property type="evidence" value="ECO:0007669"/>
    <property type="project" value="UniProtKB-UniRule"/>
</dbReference>
<dbReference type="AlphaFoldDB" id="A0A1M5Q2H7"/>
<keyword evidence="2" id="KW-0805">Transcription regulation</keyword>
<dbReference type="Pfam" id="PF00440">
    <property type="entry name" value="TetR_N"/>
    <property type="match status" value="1"/>
</dbReference>
<evidence type="ECO:0000259" key="6">
    <source>
        <dbReference type="PROSITE" id="PS50977"/>
    </source>
</evidence>
<dbReference type="PANTHER" id="PTHR43479:SF11">
    <property type="entry name" value="ACREF_ENVCD OPERON REPRESSOR-RELATED"/>
    <property type="match status" value="1"/>
</dbReference>
<dbReference type="PROSITE" id="PS50977">
    <property type="entry name" value="HTH_TETR_2"/>
    <property type="match status" value="1"/>
</dbReference>
<evidence type="ECO:0000256" key="4">
    <source>
        <dbReference type="ARBA" id="ARBA00023163"/>
    </source>
</evidence>
<dbReference type="InterPro" id="IPR039538">
    <property type="entry name" value="BetI_C"/>
</dbReference>
<evidence type="ECO:0000313" key="8">
    <source>
        <dbReference type="Proteomes" id="UP000242329"/>
    </source>
</evidence>
<evidence type="ECO:0000256" key="2">
    <source>
        <dbReference type="ARBA" id="ARBA00023015"/>
    </source>
</evidence>